<evidence type="ECO:0000256" key="1">
    <source>
        <dbReference type="SAM" id="MobiDB-lite"/>
    </source>
</evidence>
<protein>
    <submittedName>
        <fullName evidence="3">OCIA domain-containing protein</fullName>
    </submittedName>
</protein>
<reference evidence="3" key="1">
    <citation type="submission" date="2017-02" db="UniProtKB">
        <authorList>
            <consortium name="WormBaseParasite"/>
        </authorList>
    </citation>
    <scope>IDENTIFICATION</scope>
</reference>
<feature type="region of interest" description="Disordered" evidence="1">
    <location>
        <begin position="196"/>
        <end position="234"/>
    </location>
</feature>
<keyword evidence="2" id="KW-1185">Reference proteome</keyword>
<dbReference type="STRING" id="451379.A0A0N5AQQ2"/>
<evidence type="ECO:0000313" key="3">
    <source>
        <dbReference type="WBParaSite" id="SMUV_0000702401-mRNA-1"/>
    </source>
</evidence>
<sequence length="234" mass="26127">MNNDTTSSISSKLSDEQLRNFITQLPPDDRSVLMENLASCTREKLYSSCIPLAAVVTGSMYIVRDSLAKILKRRIGPSLYVFAAITTIAVSNYRALRGECRNRLNPILDDLIKKYNYNSNGISTPIRQPFNNAGGGPVLYKDLRERNRRLSAELPAQQQDVHFEEADLENSIKPSSLPELTKTWVDIDFAPKNTEQEIEYSPKKDYSTSVDNIPLISGTPVGKPTTSYGDEGFS</sequence>
<proteinExistence type="predicted"/>
<dbReference type="Proteomes" id="UP000046393">
    <property type="component" value="Unplaced"/>
</dbReference>
<dbReference type="AlphaFoldDB" id="A0A0N5AQQ2"/>
<organism evidence="2 3">
    <name type="scientific">Syphacia muris</name>
    <dbReference type="NCBI Taxonomy" id="451379"/>
    <lineage>
        <taxon>Eukaryota</taxon>
        <taxon>Metazoa</taxon>
        <taxon>Ecdysozoa</taxon>
        <taxon>Nematoda</taxon>
        <taxon>Chromadorea</taxon>
        <taxon>Rhabditida</taxon>
        <taxon>Spirurina</taxon>
        <taxon>Oxyuridomorpha</taxon>
        <taxon>Oxyuroidea</taxon>
        <taxon>Oxyuridae</taxon>
        <taxon>Syphacia</taxon>
    </lineage>
</organism>
<name>A0A0N5AQQ2_9BILA</name>
<evidence type="ECO:0000313" key="2">
    <source>
        <dbReference type="Proteomes" id="UP000046393"/>
    </source>
</evidence>
<dbReference type="WBParaSite" id="SMUV_0000702401-mRNA-1">
    <property type="protein sequence ID" value="SMUV_0000702401-mRNA-1"/>
    <property type="gene ID" value="SMUV_0000702401"/>
</dbReference>
<accession>A0A0N5AQQ2</accession>